<evidence type="ECO:0000313" key="4">
    <source>
        <dbReference type="Proteomes" id="UP000781710"/>
    </source>
</evidence>
<dbReference type="EMBL" id="PDWW01000040">
    <property type="protein sequence ID" value="KAF1721173.1"/>
    <property type="molecule type" value="Genomic_DNA"/>
</dbReference>
<dbReference type="InterPro" id="IPR050640">
    <property type="entry name" value="Bact_2-comp_sensor_kinase"/>
</dbReference>
<protein>
    <submittedName>
        <fullName evidence="3">Histidine kinase</fullName>
    </submittedName>
</protein>
<sequence length="343" mass="36632">MANPSPVLSPLDTLWQARTLVWVLLAGEALAAILAIAPGREGDRLTYFGVASLAIQWIVLTSLGLLYLLRGALSRATPPLIAQVGLGALLASTWLVLLAGWLTLRDLVPLPEGGWLTLSLRITAIALIMGGLGLGAFQAQWRARQLAVAAEHAKLQALQARIQPHFLFNTLNTGISLLHAKPDLAEQLLLDLSDLFRAALSQRESLRLEEDLSLARRYLEIEQLRLGDRLRLTWDIPAELPALQVPTLSIQPLAENAIRHGIEPSTTGGDVGIRIGTVDGALQIAVSNTLPPASARAASGHQVGLSSVRARIHAATQGRGSVDTRIVDGLYTATIRLPLGATG</sequence>
<keyword evidence="1" id="KW-1133">Transmembrane helix</keyword>
<name>A0ABQ6ZCH5_9GAMM</name>
<keyword evidence="1" id="KW-0812">Transmembrane</keyword>
<feature type="transmembrane region" description="Helical" evidence="1">
    <location>
        <begin position="20"/>
        <end position="39"/>
    </location>
</feature>
<feature type="transmembrane region" description="Helical" evidence="1">
    <location>
        <begin position="45"/>
        <end position="68"/>
    </location>
</feature>
<evidence type="ECO:0000259" key="2">
    <source>
        <dbReference type="Pfam" id="PF06580"/>
    </source>
</evidence>
<dbReference type="SUPFAM" id="SSF55874">
    <property type="entry name" value="ATPase domain of HSP90 chaperone/DNA topoisomerase II/histidine kinase"/>
    <property type="match status" value="1"/>
</dbReference>
<keyword evidence="3" id="KW-0418">Kinase</keyword>
<reference evidence="3 4" key="1">
    <citation type="submission" date="2017-10" db="EMBL/GenBank/DDBJ databases">
        <title>Whole genome sequencing of members of genus Pseudoxanthomonas.</title>
        <authorList>
            <person name="Kumar S."/>
            <person name="Bansal K."/>
            <person name="Kaur A."/>
            <person name="Patil P."/>
            <person name="Sharma S."/>
            <person name="Patil P.B."/>
        </authorList>
    </citation>
    <scope>NUCLEOTIDE SEQUENCE [LARGE SCALE GENOMIC DNA]</scope>
    <source>
        <strain evidence="3 4">DSM 17109</strain>
    </source>
</reference>
<dbReference type="InterPro" id="IPR010559">
    <property type="entry name" value="Sig_transdc_His_kin_internal"/>
</dbReference>
<dbReference type="Gene3D" id="3.30.565.10">
    <property type="entry name" value="Histidine kinase-like ATPase, C-terminal domain"/>
    <property type="match status" value="1"/>
</dbReference>
<dbReference type="Pfam" id="PF06580">
    <property type="entry name" value="His_kinase"/>
    <property type="match status" value="1"/>
</dbReference>
<dbReference type="InterPro" id="IPR036890">
    <property type="entry name" value="HATPase_C_sf"/>
</dbReference>
<dbReference type="GO" id="GO:0016301">
    <property type="term" value="F:kinase activity"/>
    <property type="evidence" value="ECO:0007669"/>
    <property type="project" value="UniProtKB-KW"/>
</dbReference>
<comment type="caution">
    <text evidence="3">The sequence shown here is derived from an EMBL/GenBank/DDBJ whole genome shotgun (WGS) entry which is preliminary data.</text>
</comment>
<gene>
    <name evidence="3" type="ORF">CSC78_18365</name>
</gene>
<feature type="domain" description="Signal transduction histidine kinase internal region" evidence="2">
    <location>
        <begin position="153"/>
        <end position="230"/>
    </location>
</feature>
<keyword evidence="4" id="KW-1185">Reference proteome</keyword>
<keyword evidence="3" id="KW-0808">Transferase</keyword>
<dbReference type="PANTHER" id="PTHR34220:SF7">
    <property type="entry name" value="SENSOR HISTIDINE KINASE YPDA"/>
    <property type="match status" value="1"/>
</dbReference>
<accession>A0ABQ6ZCH5</accession>
<organism evidence="3 4">
    <name type="scientific">Pseudoxanthomonas japonensis</name>
    <dbReference type="NCBI Taxonomy" id="69284"/>
    <lineage>
        <taxon>Bacteria</taxon>
        <taxon>Pseudomonadati</taxon>
        <taxon>Pseudomonadota</taxon>
        <taxon>Gammaproteobacteria</taxon>
        <taxon>Lysobacterales</taxon>
        <taxon>Lysobacteraceae</taxon>
        <taxon>Pseudoxanthomonas</taxon>
    </lineage>
</organism>
<dbReference type="Proteomes" id="UP000781710">
    <property type="component" value="Unassembled WGS sequence"/>
</dbReference>
<evidence type="ECO:0000256" key="1">
    <source>
        <dbReference type="SAM" id="Phobius"/>
    </source>
</evidence>
<keyword evidence="1" id="KW-0472">Membrane</keyword>
<feature type="transmembrane region" description="Helical" evidence="1">
    <location>
        <begin position="80"/>
        <end position="102"/>
    </location>
</feature>
<evidence type="ECO:0000313" key="3">
    <source>
        <dbReference type="EMBL" id="KAF1721173.1"/>
    </source>
</evidence>
<proteinExistence type="predicted"/>
<dbReference type="PANTHER" id="PTHR34220">
    <property type="entry name" value="SENSOR HISTIDINE KINASE YPDA"/>
    <property type="match status" value="1"/>
</dbReference>
<feature type="transmembrane region" description="Helical" evidence="1">
    <location>
        <begin position="114"/>
        <end position="137"/>
    </location>
</feature>